<comment type="caution">
    <text evidence="3">The sequence shown here is derived from an EMBL/GenBank/DDBJ whole genome shotgun (WGS) entry which is preliminary data.</text>
</comment>
<evidence type="ECO:0000313" key="3">
    <source>
        <dbReference type="EMBL" id="KAA8642313.1"/>
    </source>
</evidence>
<feature type="compositionally biased region" description="Polar residues" evidence="1">
    <location>
        <begin position="432"/>
        <end position="459"/>
    </location>
</feature>
<feature type="compositionally biased region" description="Polar residues" evidence="1">
    <location>
        <begin position="472"/>
        <end position="491"/>
    </location>
</feature>
<evidence type="ECO:0000313" key="4">
    <source>
        <dbReference type="Proteomes" id="UP000324241"/>
    </source>
</evidence>
<name>A0A5M9MBK0_9EURO</name>
<dbReference type="EMBL" id="QUQM01000008">
    <property type="protein sequence ID" value="KAA8642313.1"/>
    <property type="molecule type" value="Genomic_DNA"/>
</dbReference>
<evidence type="ECO:0000259" key="2">
    <source>
        <dbReference type="Pfam" id="PF24809"/>
    </source>
</evidence>
<dbReference type="AlphaFoldDB" id="A0A5M9MBK0"/>
<proteinExistence type="predicted"/>
<dbReference type="RefSeq" id="XP_033421675.1">
    <property type="nucleotide sequence ID" value="XM_033575820.1"/>
</dbReference>
<sequence length="567" mass="62274">MASQDALRDALQAFNDASGIQTCVPATATEVFKITEEANTKLQGSSPNPVKFSKKLYSCLESISRFTSICDNFIQSDPTITSLIWGCLKFLLQGAIQFTNYLEKLGDMFQEFGPFFPVVSGYESVFETSDIVRGAVIFLYADIVRFCARAVEVLKNNPRTLILSTLFKPFERDYLQILSSYRAHRDELLAAAFLAVQQNAKQERSLADAARVAAEKDRQAARKERKAAEKEREKAERAKEELRIEIERHEKERLEASSERVAANEATDSEDKLRSRKRPRYDGFASLQSSQSNSSMTDPAPECSVSPIGIAQREVPPLHLPRDFSTPLSSSGRAPIPVPSSLETISDVVPSPNEPLQIPRASPEAEKTRRNEILRAWNFLNNTRSKQGVFYHLGPPPSWPVESGGGLQESSSNMKDPVLEKYTDQDMKTDNHASTTIHNGNGHTSQETGTQNNPSSTMEFDNDATDAGIFGESQNSDTLSVASSEFASQEQGIEGTTGPASSGPDNNGNTACPQGQDPVAHPSLNQSSSSRNRKAAYIAARADSYDAWASMSLVSAGNNHTEEEIEL</sequence>
<dbReference type="Pfam" id="PF24809">
    <property type="entry name" value="DUF7708"/>
    <property type="match status" value="1"/>
</dbReference>
<protein>
    <recommendedName>
        <fullName evidence="2">DUF7708 domain-containing protein</fullName>
    </recommendedName>
</protein>
<dbReference type="Proteomes" id="UP000324241">
    <property type="component" value="Unassembled WGS sequence"/>
</dbReference>
<dbReference type="VEuPathDB" id="FungiDB:EYZ11_002897"/>
<feature type="region of interest" description="Disordered" evidence="1">
    <location>
        <begin position="217"/>
        <end position="239"/>
    </location>
</feature>
<feature type="region of interest" description="Disordered" evidence="1">
    <location>
        <begin position="253"/>
        <end position="369"/>
    </location>
</feature>
<feature type="domain" description="DUF7708" evidence="2">
    <location>
        <begin position="56"/>
        <end position="188"/>
    </location>
</feature>
<evidence type="ECO:0000256" key="1">
    <source>
        <dbReference type="SAM" id="MobiDB-lite"/>
    </source>
</evidence>
<feature type="region of interest" description="Disordered" evidence="1">
    <location>
        <begin position="423"/>
        <end position="535"/>
    </location>
</feature>
<feature type="compositionally biased region" description="Low complexity" evidence="1">
    <location>
        <begin position="286"/>
        <end position="295"/>
    </location>
</feature>
<organism evidence="3 4">
    <name type="scientific">Aspergillus tanneri</name>
    <dbReference type="NCBI Taxonomy" id="1220188"/>
    <lineage>
        <taxon>Eukaryota</taxon>
        <taxon>Fungi</taxon>
        <taxon>Dikarya</taxon>
        <taxon>Ascomycota</taxon>
        <taxon>Pezizomycotina</taxon>
        <taxon>Eurotiomycetes</taxon>
        <taxon>Eurotiomycetidae</taxon>
        <taxon>Eurotiales</taxon>
        <taxon>Aspergillaceae</taxon>
        <taxon>Aspergillus</taxon>
        <taxon>Aspergillus subgen. Circumdati</taxon>
    </lineage>
</organism>
<dbReference type="OrthoDB" id="4463008at2759"/>
<dbReference type="InterPro" id="IPR056125">
    <property type="entry name" value="DUF7708"/>
</dbReference>
<feature type="compositionally biased region" description="Polar residues" evidence="1">
    <location>
        <begin position="498"/>
        <end position="513"/>
    </location>
</feature>
<gene>
    <name evidence="3" type="ORF">ATNIH1004_011255</name>
</gene>
<dbReference type="GeneID" id="54333956"/>
<reference evidence="3 4" key="1">
    <citation type="submission" date="2019-08" db="EMBL/GenBank/DDBJ databases">
        <title>The genome sequence of a newly discovered highly antifungal drug resistant Aspergillus species, Aspergillus tanneri NIH 1004.</title>
        <authorList>
            <person name="Mounaud S."/>
            <person name="Singh I."/>
            <person name="Joardar V."/>
            <person name="Pakala S."/>
            <person name="Pakala S."/>
            <person name="Venepally P."/>
            <person name="Chung J.K."/>
            <person name="Losada L."/>
            <person name="Nierman W.C."/>
        </authorList>
    </citation>
    <scope>NUCLEOTIDE SEQUENCE [LARGE SCALE GENOMIC DNA]</scope>
    <source>
        <strain evidence="3 4">NIH1004</strain>
    </source>
</reference>
<accession>A0A5M9MBK0</accession>